<dbReference type="InterPro" id="IPR023408">
    <property type="entry name" value="MscS_beta-dom_sf"/>
</dbReference>
<feature type="transmembrane region" description="Helical" evidence="6">
    <location>
        <begin position="107"/>
        <end position="129"/>
    </location>
</feature>
<dbReference type="InterPro" id="IPR011014">
    <property type="entry name" value="MscS_channel_TM-2"/>
</dbReference>
<keyword evidence="9" id="KW-1185">Reference proteome</keyword>
<sequence length="368" mass="41301">MRQFLQQIIGGNSVRSYLVVLATIVLAFIVKRFISKYLARIIYRLFSKKGKVYHREAFISLILPPLELFLFLFIAFTAFDALNFPKEFDFRIYKVTFYEAIDSLTNASLIIVFIWLCLRVIDFIAIILADKALASKEAGDRQILLFFKDFLKVLLVLAGVLMVLKFSFHRDVSGLLTGLSLVGAAVAFATKESIENLIASFIIFFDKPFRVGDFVKVQSFSGTVEKIGLRSTKIRSAGKTLLTIPNKQMVDSVVDNVTLTTQRMAELRMELGLTTTSQQIQDLLNAIRAYLQQNSQVASCMVNLVDAGKKAHIISALYYVKMPQEYSDFLLLCEGVNLFGIQKVQELGIDLAAANTEVHVKNISDNAS</sequence>
<keyword evidence="3 6" id="KW-0812">Transmembrane</keyword>
<dbReference type="Gene3D" id="2.30.30.60">
    <property type="match status" value="1"/>
</dbReference>
<dbReference type="Proteomes" id="UP000249720">
    <property type="component" value="Unassembled WGS sequence"/>
</dbReference>
<dbReference type="OrthoDB" id="9809206at2"/>
<evidence type="ECO:0000256" key="6">
    <source>
        <dbReference type="SAM" id="Phobius"/>
    </source>
</evidence>
<dbReference type="GO" id="GO:0016020">
    <property type="term" value="C:membrane"/>
    <property type="evidence" value="ECO:0007669"/>
    <property type="project" value="UniProtKB-SubCell"/>
</dbReference>
<feature type="domain" description="Mechanosensitive ion channel MscS" evidence="7">
    <location>
        <begin position="193"/>
        <end position="258"/>
    </location>
</feature>
<feature type="transmembrane region" description="Helical" evidence="6">
    <location>
        <begin position="57"/>
        <end position="79"/>
    </location>
</feature>
<feature type="transmembrane region" description="Helical" evidence="6">
    <location>
        <begin position="150"/>
        <end position="168"/>
    </location>
</feature>
<name>A0A2W7RR63_9BACT</name>
<evidence type="ECO:0000256" key="1">
    <source>
        <dbReference type="ARBA" id="ARBA00004141"/>
    </source>
</evidence>
<evidence type="ECO:0000313" key="9">
    <source>
        <dbReference type="Proteomes" id="UP000249720"/>
    </source>
</evidence>
<dbReference type="InterPro" id="IPR006685">
    <property type="entry name" value="MscS_channel_2nd"/>
</dbReference>
<evidence type="ECO:0000256" key="2">
    <source>
        <dbReference type="ARBA" id="ARBA00008017"/>
    </source>
</evidence>
<dbReference type="SUPFAM" id="SSF82861">
    <property type="entry name" value="Mechanosensitive channel protein MscS (YggB), transmembrane region"/>
    <property type="match status" value="1"/>
</dbReference>
<organism evidence="8 9">
    <name type="scientific">Hydrotalea sandarakina</name>
    <dbReference type="NCBI Taxonomy" id="1004304"/>
    <lineage>
        <taxon>Bacteria</taxon>
        <taxon>Pseudomonadati</taxon>
        <taxon>Bacteroidota</taxon>
        <taxon>Chitinophagia</taxon>
        <taxon>Chitinophagales</taxon>
        <taxon>Chitinophagaceae</taxon>
        <taxon>Hydrotalea</taxon>
    </lineage>
</organism>
<evidence type="ECO:0000259" key="7">
    <source>
        <dbReference type="Pfam" id="PF00924"/>
    </source>
</evidence>
<proteinExistence type="inferred from homology"/>
<comment type="subcellular location">
    <subcellularLocation>
        <location evidence="1">Membrane</location>
        <topology evidence="1">Multi-pass membrane protein</topology>
    </subcellularLocation>
</comment>
<comment type="caution">
    <text evidence="8">The sequence shown here is derived from an EMBL/GenBank/DDBJ whole genome shotgun (WGS) entry which is preliminary data.</text>
</comment>
<dbReference type="Pfam" id="PF00924">
    <property type="entry name" value="MS_channel_2nd"/>
    <property type="match status" value="1"/>
</dbReference>
<comment type="similarity">
    <text evidence="2">Belongs to the MscS (TC 1.A.23) family.</text>
</comment>
<evidence type="ECO:0000313" key="8">
    <source>
        <dbReference type="EMBL" id="PZX62824.1"/>
    </source>
</evidence>
<dbReference type="InterPro" id="IPR010920">
    <property type="entry name" value="LSM_dom_sf"/>
</dbReference>
<dbReference type="EMBL" id="QKZV01000004">
    <property type="protein sequence ID" value="PZX62824.1"/>
    <property type="molecule type" value="Genomic_DNA"/>
</dbReference>
<dbReference type="GO" id="GO:0008381">
    <property type="term" value="F:mechanosensitive monoatomic ion channel activity"/>
    <property type="evidence" value="ECO:0007669"/>
    <property type="project" value="UniProtKB-ARBA"/>
</dbReference>
<accession>A0A2W7RR63</accession>
<feature type="transmembrane region" description="Helical" evidence="6">
    <location>
        <begin position="14"/>
        <end position="34"/>
    </location>
</feature>
<dbReference type="Gene3D" id="1.10.287.1260">
    <property type="match status" value="1"/>
</dbReference>
<evidence type="ECO:0000256" key="3">
    <source>
        <dbReference type="ARBA" id="ARBA00022692"/>
    </source>
</evidence>
<dbReference type="SUPFAM" id="SSF50182">
    <property type="entry name" value="Sm-like ribonucleoproteins"/>
    <property type="match status" value="1"/>
</dbReference>
<reference evidence="8 9" key="1">
    <citation type="submission" date="2018-06" db="EMBL/GenBank/DDBJ databases">
        <title>Genomic Encyclopedia of Archaeal and Bacterial Type Strains, Phase II (KMG-II): from individual species to whole genera.</title>
        <authorList>
            <person name="Goeker M."/>
        </authorList>
    </citation>
    <scope>NUCLEOTIDE SEQUENCE [LARGE SCALE GENOMIC DNA]</scope>
    <source>
        <strain evidence="8 9">DSM 23241</strain>
    </source>
</reference>
<evidence type="ECO:0000256" key="5">
    <source>
        <dbReference type="ARBA" id="ARBA00023136"/>
    </source>
</evidence>
<keyword evidence="5 6" id="KW-0472">Membrane</keyword>
<dbReference type="AlphaFoldDB" id="A0A2W7RR63"/>
<dbReference type="PANTHER" id="PTHR30566">
    <property type="entry name" value="YNAI-RELATED MECHANOSENSITIVE ION CHANNEL"/>
    <property type="match status" value="1"/>
</dbReference>
<protein>
    <submittedName>
        <fullName evidence="8">MscS family membrane protein</fullName>
    </submittedName>
</protein>
<dbReference type="PANTHER" id="PTHR30566:SF5">
    <property type="entry name" value="MECHANOSENSITIVE ION CHANNEL PROTEIN 1, MITOCHONDRIAL-RELATED"/>
    <property type="match status" value="1"/>
</dbReference>
<dbReference type="RefSeq" id="WP_111294876.1">
    <property type="nucleotide sequence ID" value="NZ_QKZV01000004.1"/>
</dbReference>
<keyword evidence="4 6" id="KW-1133">Transmembrane helix</keyword>
<gene>
    <name evidence="8" type="ORF">LX80_01518</name>
</gene>
<evidence type="ECO:0000256" key="4">
    <source>
        <dbReference type="ARBA" id="ARBA00022989"/>
    </source>
</evidence>